<accession>A0A0H5QXD1</accession>
<dbReference type="PROSITE" id="PS50879">
    <property type="entry name" value="RNASE_H_1"/>
    <property type="match status" value="1"/>
</dbReference>
<reference evidence="2" key="1">
    <citation type="submission" date="2015-04" db="EMBL/GenBank/DDBJ databases">
        <title>The genome sequence of the plant pathogenic Rhizarian Plasmodiophora brassicae reveals insights in its biotrophic life cycle and the origin of chitin synthesis.</title>
        <authorList>
            <person name="Schwelm A."/>
            <person name="Fogelqvist J."/>
            <person name="Knaust A."/>
            <person name="Julke S."/>
            <person name="Lilja T."/>
            <person name="Dhandapani V."/>
            <person name="Bonilla-Rosso G."/>
            <person name="Karlsson M."/>
            <person name="Shevchenko A."/>
            <person name="Choi S.R."/>
            <person name="Kim H.G."/>
            <person name="Park J.Y."/>
            <person name="Lim Y.P."/>
            <person name="Ludwig-Muller J."/>
            <person name="Dixelius C."/>
        </authorList>
    </citation>
    <scope>NUCLEOTIDE SEQUENCE</scope>
    <source>
        <tissue evidence="2">Potato root galls</tissue>
    </source>
</reference>
<dbReference type="Gene3D" id="3.30.420.10">
    <property type="entry name" value="Ribonuclease H-like superfamily/Ribonuclease H"/>
    <property type="match status" value="1"/>
</dbReference>
<dbReference type="InterPro" id="IPR036397">
    <property type="entry name" value="RNaseH_sf"/>
</dbReference>
<dbReference type="AlphaFoldDB" id="A0A0H5QXD1"/>
<evidence type="ECO:0000259" key="1">
    <source>
        <dbReference type="PROSITE" id="PS50879"/>
    </source>
</evidence>
<dbReference type="GO" id="GO:0003676">
    <property type="term" value="F:nucleic acid binding"/>
    <property type="evidence" value="ECO:0007669"/>
    <property type="project" value="InterPro"/>
</dbReference>
<sequence length="124" mass="14004">MDRFGDGWSPLGDVWKALRERVPSGYKTIHDPEVEFWADGGAAAHRYKNTKGEDANHTDEKSQIELGHKITSSYEAEIIALHAGLELDMDKNFKNRTIHIMTDSSSWTISIHTTSAGFVVKRHH</sequence>
<dbReference type="GO" id="GO:0004523">
    <property type="term" value="F:RNA-DNA hybrid ribonuclease activity"/>
    <property type="evidence" value="ECO:0007669"/>
    <property type="project" value="InterPro"/>
</dbReference>
<dbReference type="EMBL" id="HACM01005940">
    <property type="protein sequence ID" value="CRZ06382.1"/>
    <property type="molecule type" value="Transcribed_RNA"/>
</dbReference>
<protein>
    <recommendedName>
        <fullName evidence="1">RNase H type-1 domain-containing protein</fullName>
    </recommendedName>
</protein>
<evidence type="ECO:0000313" key="2">
    <source>
        <dbReference type="EMBL" id="CRZ06382.1"/>
    </source>
</evidence>
<proteinExistence type="predicted"/>
<name>A0A0H5QXD1_9EUKA</name>
<organism evidence="2">
    <name type="scientific">Spongospora subterranea</name>
    <dbReference type="NCBI Taxonomy" id="70186"/>
    <lineage>
        <taxon>Eukaryota</taxon>
        <taxon>Sar</taxon>
        <taxon>Rhizaria</taxon>
        <taxon>Endomyxa</taxon>
        <taxon>Phytomyxea</taxon>
        <taxon>Plasmodiophorida</taxon>
        <taxon>Plasmodiophoridae</taxon>
        <taxon>Spongospora</taxon>
    </lineage>
</organism>
<feature type="domain" description="RNase H type-1" evidence="1">
    <location>
        <begin position="30"/>
        <end position="124"/>
    </location>
</feature>
<dbReference type="InterPro" id="IPR002156">
    <property type="entry name" value="RNaseH_domain"/>
</dbReference>